<dbReference type="Gene3D" id="1.25.40.10">
    <property type="entry name" value="Tetratricopeptide repeat domain"/>
    <property type="match status" value="1"/>
</dbReference>
<dbReference type="Pfam" id="PF13432">
    <property type="entry name" value="TPR_16"/>
    <property type="match status" value="1"/>
</dbReference>
<dbReference type="SUPFAM" id="SSF48452">
    <property type="entry name" value="TPR-like"/>
    <property type="match status" value="2"/>
</dbReference>
<reference evidence="6" key="1">
    <citation type="submission" date="2018-02" db="EMBL/GenBank/DDBJ databases">
        <authorList>
            <person name="Hausmann B."/>
        </authorList>
    </citation>
    <scope>NUCLEOTIDE SEQUENCE [LARGE SCALE GENOMIC DNA]</scope>
    <source>
        <strain evidence="6">Peat soil MAG SbA1</strain>
    </source>
</reference>
<feature type="repeat" description="TPR" evidence="3">
    <location>
        <begin position="224"/>
        <end position="257"/>
    </location>
</feature>
<dbReference type="AlphaFoldDB" id="A0A2U3KX14"/>
<feature type="compositionally biased region" description="Basic and acidic residues" evidence="4">
    <location>
        <begin position="307"/>
        <end position="332"/>
    </location>
</feature>
<protein>
    <submittedName>
        <fullName evidence="5">TPR repeat protein</fullName>
    </submittedName>
</protein>
<dbReference type="InterPro" id="IPR019734">
    <property type="entry name" value="TPR_rpt"/>
</dbReference>
<dbReference type="InterPro" id="IPR011990">
    <property type="entry name" value="TPR-like_helical_dom_sf"/>
</dbReference>
<dbReference type="Pfam" id="PF14559">
    <property type="entry name" value="TPR_19"/>
    <property type="match status" value="1"/>
</dbReference>
<keyword evidence="2 3" id="KW-0802">TPR repeat</keyword>
<dbReference type="Proteomes" id="UP000238701">
    <property type="component" value="Unassembled WGS sequence"/>
</dbReference>
<feature type="region of interest" description="Disordered" evidence="4">
    <location>
        <begin position="304"/>
        <end position="332"/>
    </location>
</feature>
<evidence type="ECO:0000256" key="3">
    <source>
        <dbReference type="PROSITE-ProRule" id="PRU00339"/>
    </source>
</evidence>
<organism evidence="5 6">
    <name type="scientific">Candidatus Sulfotelmatobacter kueseliae</name>
    <dbReference type="NCBI Taxonomy" id="2042962"/>
    <lineage>
        <taxon>Bacteria</taxon>
        <taxon>Pseudomonadati</taxon>
        <taxon>Acidobacteriota</taxon>
        <taxon>Terriglobia</taxon>
        <taxon>Terriglobales</taxon>
        <taxon>Candidatus Korobacteraceae</taxon>
        <taxon>Candidatus Sulfotelmatobacter</taxon>
    </lineage>
</organism>
<dbReference type="PANTHER" id="PTHR44858:SF1">
    <property type="entry name" value="UDP-N-ACETYLGLUCOSAMINE--PEPTIDE N-ACETYLGLUCOSAMINYLTRANSFERASE SPINDLY-RELATED"/>
    <property type="match status" value="1"/>
</dbReference>
<dbReference type="InterPro" id="IPR050498">
    <property type="entry name" value="Ycf3"/>
</dbReference>
<proteinExistence type="predicted"/>
<dbReference type="EMBL" id="OMOD01000147">
    <property type="protein sequence ID" value="SPF44163.1"/>
    <property type="molecule type" value="Genomic_DNA"/>
</dbReference>
<dbReference type="SMART" id="SM00028">
    <property type="entry name" value="TPR"/>
    <property type="match status" value="4"/>
</dbReference>
<dbReference type="PANTHER" id="PTHR44858">
    <property type="entry name" value="TETRATRICOPEPTIDE REPEAT PROTEIN 6"/>
    <property type="match status" value="1"/>
</dbReference>
<evidence type="ECO:0000256" key="1">
    <source>
        <dbReference type="ARBA" id="ARBA00022737"/>
    </source>
</evidence>
<evidence type="ECO:0000256" key="4">
    <source>
        <dbReference type="SAM" id="MobiDB-lite"/>
    </source>
</evidence>
<evidence type="ECO:0000313" key="6">
    <source>
        <dbReference type="Proteomes" id="UP000238701"/>
    </source>
</evidence>
<gene>
    <name evidence="5" type="ORF">SBA1_520019</name>
</gene>
<dbReference type="PROSITE" id="PS50005">
    <property type="entry name" value="TPR"/>
    <property type="match status" value="2"/>
</dbReference>
<feature type="repeat" description="TPR" evidence="3">
    <location>
        <begin position="154"/>
        <end position="187"/>
    </location>
</feature>
<sequence length="332" mass="36967">MQVPMNFRLHAILPPAAMLLRRFPMPSFFRIGLPVIALVWFNTLLPGQVPAPGNASSAERGLALAQKGRCKEALPILKKSTPLLQDKQLRYGTLMATARCAMSLERTETAVGTLLELNRDFPHDPDVLYMTTHFYSELASRASQELATMAPSSPQAEQLEAEAFESHGDWDRALAEYQKILEQDPQRHGIHYQLGRVLLSKTPPDGENAKKEFEEELRVNPNSASAEFMLGETARQAGQWDEAIVRFSKAADLDAGFDEAYLALGMSLNSAGKFPDAIRPLETYVKRQPGDPAGHYQLATSYARTGHKQEAQREMQLQRETAARVPREAPQP</sequence>
<evidence type="ECO:0000256" key="2">
    <source>
        <dbReference type="ARBA" id="ARBA00022803"/>
    </source>
</evidence>
<evidence type="ECO:0000313" key="5">
    <source>
        <dbReference type="EMBL" id="SPF44163.1"/>
    </source>
</evidence>
<name>A0A2U3KX14_9BACT</name>
<keyword evidence="1" id="KW-0677">Repeat</keyword>
<accession>A0A2U3KX14</accession>